<dbReference type="CDD" id="cd00839">
    <property type="entry name" value="MPP_PAPs"/>
    <property type="match status" value="1"/>
</dbReference>
<dbReference type="Proteomes" id="UP001420932">
    <property type="component" value="Unassembled WGS sequence"/>
</dbReference>
<dbReference type="InterPro" id="IPR004843">
    <property type="entry name" value="Calcineurin-like_PHP"/>
</dbReference>
<protein>
    <recommendedName>
        <fullName evidence="5">Purple acid phosphatase</fullName>
        <ecNumber evidence="5">3.1.3.2</ecNumber>
    </recommendedName>
</protein>
<dbReference type="InterPro" id="IPR029052">
    <property type="entry name" value="Metallo-depent_PP-like"/>
</dbReference>
<sequence>MAIRVRGFCSAVAFALVFAGVLRCAASYDRPPSRGLVSVPPSDGRGSSSHPEQVHISMVGKDKMRICWITEEFSTPAIVNYGTTKGAKYQYSSTGTSNSYKYVLYKSGEIHDVVIGPLLPNTTYHYTCGADTTQEFQFKTPPAHFPIKFAVVGSYTDFENGSPQYNWLVSDLAKVDRNVTPWLVVLIHAPWYSTNTAHQGEDESVGMKEAMEELLYGAGVDIVFAGHVHAYERFTQVYKDQANPCGPVYINIGDGGNREGLASKYTSPQPNISSFREASFGHGELDMVNASYALWTWHRNDDDQSVVADSVWLTTLKSVSSCKQ</sequence>
<evidence type="ECO:0000256" key="1">
    <source>
        <dbReference type="ARBA" id="ARBA00008723"/>
    </source>
</evidence>
<keyword evidence="3 5" id="KW-0378">Hydrolase</keyword>
<evidence type="ECO:0000256" key="2">
    <source>
        <dbReference type="ARBA" id="ARBA00022729"/>
    </source>
</evidence>
<gene>
    <name evidence="10" type="ORF">Syun_002571</name>
</gene>
<proteinExistence type="inferred from homology"/>
<dbReference type="Pfam" id="PF00149">
    <property type="entry name" value="Metallophos"/>
    <property type="match status" value="1"/>
</dbReference>
<dbReference type="EMBL" id="JBBNAF010000001">
    <property type="protein sequence ID" value="KAK9170431.1"/>
    <property type="molecule type" value="Genomic_DNA"/>
</dbReference>
<evidence type="ECO:0000259" key="8">
    <source>
        <dbReference type="Pfam" id="PF14008"/>
    </source>
</evidence>
<comment type="caution">
    <text evidence="10">The sequence shown here is derived from an EMBL/GenBank/DDBJ whole genome shotgun (WGS) entry which is preliminary data.</text>
</comment>
<feature type="domain" description="Purple acid phosphatase N-terminal" evidence="9">
    <location>
        <begin position="51"/>
        <end position="140"/>
    </location>
</feature>
<dbReference type="EC" id="3.1.3.2" evidence="5"/>
<accession>A0AAP0LG16</accession>
<evidence type="ECO:0000313" key="11">
    <source>
        <dbReference type="Proteomes" id="UP001420932"/>
    </source>
</evidence>
<dbReference type="InterPro" id="IPR041792">
    <property type="entry name" value="MPP_PAP"/>
</dbReference>
<feature type="domain" description="Calcineurin-like phosphoesterase" evidence="7">
    <location>
        <begin position="158"/>
        <end position="231"/>
    </location>
</feature>
<comment type="catalytic activity">
    <reaction evidence="5">
        <text>a phosphate monoester + H2O = an alcohol + phosphate</text>
        <dbReference type="Rhea" id="RHEA:15017"/>
        <dbReference type="ChEBI" id="CHEBI:15377"/>
        <dbReference type="ChEBI" id="CHEBI:30879"/>
        <dbReference type="ChEBI" id="CHEBI:43474"/>
        <dbReference type="ChEBI" id="CHEBI:67140"/>
        <dbReference type="EC" id="3.1.3.2"/>
    </reaction>
</comment>
<dbReference type="Gene3D" id="3.60.21.10">
    <property type="match status" value="1"/>
</dbReference>
<dbReference type="SUPFAM" id="SSF49363">
    <property type="entry name" value="Purple acid phosphatase, N-terminal domain"/>
    <property type="match status" value="1"/>
</dbReference>
<evidence type="ECO:0000256" key="3">
    <source>
        <dbReference type="ARBA" id="ARBA00022801"/>
    </source>
</evidence>
<keyword evidence="4" id="KW-0325">Glycoprotein</keyword>
<feature type="region of interest" description="Disordered" evidence="6">
    <location>
        <begin position="31"/>
        <end position="53"/>
    </location>
</feature>
<evidence type="ECO:0000256" key="5">
    <source>
        <dbReference type="RuleBase" id="RU361203"/>
    </source>
</evidence>
<dbReference type="PANTHER" id="PTHR22953">
    <property type="entry name" value="ACID PHOSPHATASE RELATED"/>
    <property type="match status" value="1"/>
</dbReference>
<reference evidence="10 11" key="1">
    <citation type="submission" date="2024-01" db="EMBL/GenBank/DDBJ databases">
        <title>Genome assemblies of Stephania.</title>
        <authorList>
            <person name="Yang L."/>
        </authorList>
    </citation>
    <scope>NUCLEOTIDE SEQUENCE [LARGE SCALE GENOMIC DNA]</scope>
    <source>
        <strain evidence="10">YNDBR</strain>
        <tissue evidence="10">Leaf</tissue>
    </source>
</reference>
<dbReference type="Pfam" id="PF16656">
    <property type="entry name" value="Pur_ac_phosph_N"/>
    <property type="match status" value="1"/>
</dbReference>
<dbReference type="InterPro" id="IPR025733">
    <property type="entry name" value="PAPs_C"/>
</dbReference>
<evidence type="ECO:0000256" key="4">
    <source>
        <dbReference type="ARBA" id="ARBA00023180"/>
    </source>
</evidence>
<dbReference type="PANTHER" id="PTHR22953:SF153">
    <property type="entry name" value="PURPLE ACID PHOSPHATASE"/>
    <property type="match status" value="1"/>
</dbReference>
<dbReference type="Pfam" id="PF14008">
    <property type="entry name" value="Metallophos_C"/>
    <property type="match status" value="1"/>
</dbReference>
<name>A0AAP0LG16_9MAGN</name>
<dbReference type="InterPro" id="IPR015914">
    <property type="entry name" value="PAPs_N"/>
</dbReference>
<dbReference type="AlphaFoldDB" id="A0AAP0LG16"/>
<feature type="chain" id="PRO_5042662047" description="Purple acid phosphatase" evidence="5">
    <location>
        <begin position="28"/>
        <end position="324"/>
    </location>
</feature>
<feature type="signal peptide" evidence="5">
    <location>
        <begin position="1"/>
        <end position="27"/>
    </location>
</feature>
<keyword evidence="2 5" id="KW-0732">Signal</keyword>
<evidence type="ECO:0000259" key="7">
    <source>
        <dbReference type="Pfam" id="PF00149"/>
    </source>
</evidence>
<dbReference type="SUPFAM" id="SSF56300">
    <property type="entry name" value="Metallo-dependent phosphatases"/>
    <property type="match status" value="1"/>
</dbReference>
<dbReference type="InterPro" id="IPR039331">
    <property type="entry name" value="PAPs-like"/>
</dbReference>
<comment type="similarity">
    <text evidence="1 5">Belongs to the metallophosphoesterase superfamily. Purple acid phosphatase family.</text>
</comment>
<keyword evidence="11" id="KW-1185">Reference proteome</keyword>
<dbReference type="GO" id="GO:0003993">
    <property type="term" value="F:acid phosphatase activity"/>
    <property type="evidence" value="ECO:0007669"/>
    <property type="project" value="UniProtKB-EC"/>
</dbReference>
<organism evidence="10 11">
    <name type="scientific">Stephania yunnanensis</name>
    <dbReference type="NCBI Taxonomy" id="152371"/>
    <lineage>
        <taxon>Eukaryota</taxon>
        <taxon>Viridiplantae</taxon>
        <taxon>Streptophyta</taxon>
        <taxon>Embryophyta</taxon>
        <taxon>Tracheophyta</taxon>
        <taxon>Spermatophyta</taxon>
        <taxon>Magnoliopsida</taxon>
        <taxon>Ranunculales</taxon>
        <taxon>Menispermaceae</taxon>
        <taxon>Menispermoideae</taxon>
        <taxon>Cissampelideae</taxon>
        <taxon>Stephania</taxon>
    </lineage>
</organism>
<evidence type="ECO:0000256" key="6">
    <source>
        <dbReference type="SAM" id="MobiDB-lite"/>
    </source>
</evidence>
<feature type="domain" description="Purple acid phosphatase C-terminal" evidence="8">
    <location>
        <begin position="246"/>
        <end position="307"/>
    </location>
</feature>
<dbReference type="InterPro" id="IPR008963">
    <property type="entry name" value="Purple_acid_Pase-like_N"/>
</dbReference>
<evidence type="ECO:0000259" key="9">
    <source>
        <dbReference type="Pfam" id="PF16656"/>
    </source>
</evidence>
<dbReference type="GO" id="GO:0046872">
    <property type="term" value="F:metal ion binding"/>
    <property type="evidence" value="ECO:0007669"/>
    <property type="project" value="InterPro"/>
</dbReference>
<evidence type="ECO:0000313" key="10">
    <source>
        <dbReference type="EMBL" id="KAK9170431.1"/>
    </source>
</evidence>